<evidence type="ECO:0000313" key="3">
    <source>
        <dbReference type="Proteomes" id="UP000460257"/>
    </source>
</evidence>
<name>A0A6N7IY29_9FIRM</name>
<sequence length="103" mass="11852">MIELLARQSVDRKVCDHASVIVGNYEYYYACGLLDRRLSLGFPADLKPADLYQKMQDVLSDVPVEAPAGDDTTDEDYLKYLVKRYEPDDKFDKQMTELFTFNG</sequence>
<dbReference type="EMBL" id="VOGC01000002">
    <property type="protein sequence ID" value="MQN00840.1"/>
    <property type="molecule type" value="Genomic_DNA"/>
</dbReference>
<evidence type="ECO:0000313" key="2">
    <source>
        <dbReference type="EMBL" id="MQN00840.1"/>
    </source>
</evidence>
<dbReference type="Proteomes" id="UP000460257">
    <property type="component" value="Unassembled WGS sequence"/>
</dbReference>
<feature type="domain" description="DUF3837" evidence="1">
    <location>
        <begin position="1"/>
        <end position="101"/>
    </location>
</feature>
<dbReference type="InterPro" id="IPR038406">
    <property type="entry name" value="DUF3837_sf"/>
</dbReference>
<dbReference type="Gene3D" id="1.20.58.1400">
    <property type="entry name" value="Domain of unknown function DUF3837"/>
    <property type="match status" value="1"/>
</dbReference>
<proteinExistence type="predicted"/>
<accession>A0A6N7IY29</accession>
<dbReference type="Pfam" id="PF12939">
    <property type="entry name" value="DUF3837"/>
    <property type="match status" value="1"/>
</dbReference>
<protein>
    <submittedName>
        <fullName evidence="2">DUF3837 domain-containing protein</fullName>
    </submittedName>
</protein>
<dbReference type="InterPro" id="IPR024212">
    <property type="entry name" value="DUF3837"/>
</dbReference>
<dbReference type="AlphaFoldDB" id="A0A6N7IY29"/>
<comment type="caution">
    <text evidence="2">The sequence shown here is derived from an EMBL/GenBank/DDBJ whole genome shotgun (WGS) entry which is preliminary data.</text>
</comment>
<evidence type="ECO:0000259" key="1">
    <source>
        <dbReference type="Pfam" id="PF12939"/>
    </source>
</evidence>
<gene>
    <name evidence="2" type="ORF">FRC54_02460</name>
</gene>
<organism evidence="2 3">
    <name type="scientific">Candidatus Weimeria bifida</name>
    <dbReference type="NCBI Taxonomy" id="2599074"/>
    <lineage>
        <taxon>Bacteria</taxon>
        <taxon>Bacillati</taxon>
        <taxon>Bacillota</taxon>
        <taxon>Clostridia</taxon>
        <taxon>Lachnospirales</taxon>
        <taxon>Lachnospiraceae</taxon>
        <taxon>Candidatus Weimeria</taxon>
    </lineage>
</organism>
<keyword evidence="3" id="KW-1185">Reference proteome</keyword>
<reference evidence="2" key="1">
    <citation type="journal article" date="2020" name="Appl. Environ. Microbiol.">
        <title>Medium-Chain Fatty Acid Synthesis by 'Candidatus Weimeria bifida' gen. nov., sp. nov., and 'Candidatus Pseudoramibacter fermentans' sp. nov.</title>
        <authorList>
            <person name="Scarborough M.J."/>
            <person name="Myers K.S."/>
            <person name="Donohue T.J."/>
            <person name="Noguera D.R."/>
        </authorList>
    </citation>
    <scope>NUCLEOTIDE SEQUENCE</scope>
    <source>
        <strain evidence="2">LCO1.1</strain>
    </source>
</reference>